<comment type="cofactor">
    <cofactor evidence="3">
        <name>Zn(2+)</name>
        <dbReference type="ChEBI" id="CHEBI:29105"/>
    </cofactor>
    <text evidence="3">Binds 2 Zn(2+) ions per subunit. One is catalytic and the other provides a structural contribution.</text>
</comment>
<dbReference type="PANTHER" id="PTHR30304">
    <property type="entry name" value="D-TAGATOSE-1,6-BISPHOSPHATE ALDOLASE"/>
    <property type="match status" value="1"/>
</dbReference>
<feature type="binding site" evidence="2">
    <location>
        <position position="176"/>
    </location>
    <ligand>
        <name>dihydroxyacetone phosphate</name>
        <dbReference type="ChEBI" id="CHEBI:57642"/>
    </ligand>
</feature>
<dbReference type="GO" id="GO:0005975">
    <property type="term" value="P:carbohydrate metabolic process"/>
    <property type="evidence" value="ECO:0007669"/>
    <property type="project" value="InterPro"/>
</dbReference>
<gene>
    <name evidence="4" type="ORF">FB4_0769</name>
</gene>
<dbReference type="InterPro" id="IPR050246">
    <property type="entry name" value="Class_II_FBP_aldolase"/>
</dbReference>
<dbReference type="RefSeq" id="WP_007937163.1">
    <property type="nucleotide sequence ID" value="NZ_AKVJ01000066.1"/>
</dbReference>
<feature type="binding site" evidence="3">
    <location>
        <position position="175"/>
    </location>
    <ligand>
        <name>Zn(2+)</name>
        <dbReference type="ChEBI" id="CHEBI:29105"/>
        <label>1</label>
        <note>catalytic</note>
    </ligand>
</feature>
<dbReference type="AlphaFoldDB" id="I8RB87"/>
<organism evidence="4 5">
    <name type="scientific">Pelosinus fermentans B4</name>
    <dbReference type="NCBI Taxonomy" id="1149862"/>
    <lineage>
        <taxon>Bacteria</taxon>
        <taxon>Bacillati</taxon>
        <taxon>Bacillota</taxon>
        <taxon>Negativicutes</taxon>
        <taxon>Selenomonadales</taxon>
        <taxon>Sporomusaceae</taxon>
        <taxon>Pelosinus</taxon>
    </lineage>
</organism>
<dbReference type="PATRIC" id="fig|1149862.3.peg.3771"/>
<feature type="active site" description="Proton donor" evidence="1">
    <location>
        <position position="79"/>
    </location>
</feature>
<keyword evidence="3" id="KW-0862">Zinc</keyword>
<dbReference type="CDD" id="cd00947">
    <property type="entry name" value="TBP_aldolase_IIB"/>
    <property type="match status" value="1"/>
</dbReference>
<dbReference type="InterPro" id="IPR000771">
    <property type="entry name" value="FBA_II"/>
</dbReference>
<feature type="binding site" evidence="3">
    <location>
        <position position="101"/>
    </location>
    <ligand>
        <name>Zn(2+)</name>
        <dbReference type="ChEBI" id="CHEBI:29105"/>
        <label>2</label>
    </ligand>
</feature>
<keyword evidence="5" id="KW-1185">Reference proteome</keyword>
<dbReference type="GO" id="GO:0008270">
    <property type="term" value="F:zinc ion binding"/>
    <property type="evidence" value="ECO:0007669"/>
    <property type="project" value="InterPro"/>
</dbReference>
<reference evidence="4 5" key="1">
    <citation type="journal article" date="2012" name="J. Bacteriol.">
        <title>Draft Genome Sequences for Two Metal-Reducing Pelosinus fermentans Strains Isolated from a Cr(VI)-Contaminated Site and for Type Strain R7.</title>
        <authorList>
            <person name="Brown S.D."/>
            <person name="Podar M."/>
            <person name="Klingeman D.M."/>
            <person name="Johnson C.M."/>
            <person name="Yang Z.K."/>
            <person name="Utturkar S.M."/>
            <person name="Land M.L."/>
            <person name="Mosher J.J."/>
            <person name="Hurt R.A.Jr."/>
            <person name="Phelps T.J."/>
            <person name="Palumbo A.V."/>
            <person name="Arkin A.P."/>
            <person name="Hazen T.C."/>
            <person name="Elias D.A."/>
        </authorList>
    </citation>
    <scope>NUCLEOTIDE SEQUENCE [LARGE SCALE GENOMIC DNA]</scope>
    <source>
        <strain evidence="4 5">B4</strain>
    </source>
</reference>
<feature type="binding site" evidence="2">
    <location>
        <begin position="225"/>
        <end position="228"/>
    </location>
    <ligand>
        <name>dihydroxyacetone phosphate</name>
        <dbReference type="ChEBI" id="CHEBI:57642"/>
    </ligand>
</feature>
<dbReference type="EMBL" id="AKVJ01000066">
    <property type="protein sequence ID" value="EIW16258.1"/>
    <property type="molecule type" value="Genomic_DNA"/>
</dbReference>
<feature type="binding site" evidence="3">
    <location>
        <position position="131"/>
    </location>
    <ligand>
        <name>Zn(2+)</name>
        <dbReference type="ChEBI" id="CHEBI:29105"/>
        <label>2</label>
    </ligand>
</feature>
<comment type="caution">
    <text evidence="4">The sequence shown here is derived from an EMBL/GenBank/DDBJ whole genome shotgun (WGS) entry which is preliminary data.</text>
</comment>
<evidence type="ECO:0000313" key="4">
    <source>
        <dbReference type="EMBL" id="EIW16258.1"/>
    </source>
</evidence>
<dbReference type="Gene3D" id="3.20.20.70">
    <property type="entry name" value="Aldolase class I"/>
    <property type="match status" value="1"/>
</dbReference>
<evidence type="ECO:0000256" key="1">
    <source>
        <dbReference type="PIRSR" id="PIRSR001359-1"/>
    </source>
</evidence>
<feature type="binding site" evidence="3">
    <location>
        <position position="203"/>
    </location>
    <ligand>
        <name>Zn(2+)</name>
        <dbReference type="ChEBI" id="CHEBI:29105"/>
        <label>1</label>
        <note>catalytic</note>
    </ligand>
</feature>
<dbReference type="PIRSF" id="PIRSF001359">
    <property type="entry name" value="F_bP_aldolase_II"/>
    <property type="match status" value="1"/>
</dbReference>
<name>I8RB87_9FIRM</name>
<accession>I8RB87</accession>
<dbReference type="GO" id="GO:0016832">
    <property type="term" value="F:aldehyde-lyase activity"/>
    <property type="evidence" value="ECO:0007669"/>
    <property type="project" value="InterPro"/>
</dbReference>
<evidence type="ECO:0000256" key="3">
    <source>
        <dbReference type="PIRSR" id="PIRSR001359-3"/>
    </source>
</evidence>
<proteinExistence type="predicted"/>
<feature type="binding site" evidence="3">
    <location>
        <position position="80"/>
    </location>
    <ligand>
        <name>Zn(2+)</name>
        <dbReference type="ChEBI" id="CHEBI:29105"/>
        <label>1</label>
        <note>catalytic</note>
    </ligand>
</feature>
<dbReference type="InterPro" id="IPR013785">
    <property type="entry name" value="Aldolase_TIM"/>
</dbReference>
<evidence type="ECO:0000313" key="5">
    <source>
        <dbReference type="Proteomes" id="UP000004324"/>
    </source>
</evidence>
<feature type="binding site" evidence="2">
    <location>
        <begin position="204"/>
        <end position="206"/>
    </location>
    <ligand>
        <name>dihydroxyacetone phosphate</name>
        <dbReference type="ChEBI" id="CHEBI:57642"/>
    </ligand>
</feature>
<dbReference type="OrthoDB" id="9803995at2"/>
<dbReference type="SUPFAM" id="SSF51569">
    <property type="entry name" value="Aldolase"/>
    <property type="match status" value="1"/>
</dbReference>
<dbReference type="Pfam" id="PF01116">
    <property type="entry name" value="F_bP_aldolase"/>
    <property type="match status" value="1"/>
</dbReference>
<protein>
    <submittedName>
        <fullName evidence="4">Ketose-bisphosphate aldolase class-II</fullName>
    </submittedName>
</protein>
<evidence type="ECO:0000256" key="2">
    <source>
        <dbReference type="PIRSR" id="PIRSR001359-2"/>
    </source>
</evidence>
<dbReference type="PANTHER" id="PTHR30304:SF0">
    <property type="entry name" value="D-TAGATOSE-1,6-BISPHOSPHATE ALDOLASE SUBUNIT GATY-RELATED"/>
    <property type="match status" value="1"/>
</dbReference>
<sequence>MSLVTLEEIMKVHDGAVGAFSTYDLFTAQGIISAAEETNLPVIAMIGAPILNKPGNEYIGEIMVSLAKRSSANVCVFLDHAKDYGTCLKAMKLGFSAVMIDGSHLSIEKNIEITNKVAEVAHSLGVSVEAEVGALAGLEDGEEVKIAKMASTEDVAQFLSGAKVEALAVSIGNAHGLYKGEPKLDFDLLQRINEIATVPLVLHGGTGLTQEQFALGVKLGIKKINIGTEVRRTFVEAAQKTHEKNIDAWDLAEMSQASKNAVTGMVRENLKFFAYNWKELCK</sequence>
<dbReference type="Proteomes" id="UP000004324">
    <property type="component" value="Unassembled WGS sequence"/>
</dbReference>
<keyword evidence="3" id="KW-0479">Metal-binding</keyword>